<dbReference type="EMBL" id="BFFO01000005">
    <property type="protein sequence ID" value="GBG96846.1"/>
    <property type="molecule type" value="Genomic_DNA"/>
</dbReference>
<dbReference type="Proteomes" id="UP000245021">
    <property type="component" value="Unassembled WGS sequence"/>
</dbReference>
<organism evidence="1 2">
    <name type="scientific">Lactococcus termiticola</name>
    <dbReference type="NCBI Taxonomy" id="2169526"/>
    <lineage>
        <taxon>Bacteria</taxon>
        <taxon>Bacillati</taxon>
        <taxon>Bacillota</taxon>
        <taxon>Bacilli</taxon>
        <taxon>Lactobacillales</taxon>
        <taxon>Streptococcaceae</taxon>
        <taxon>Lactococcus</taxon>
    </lineage>
</organism>
<evidence type="ECO:0000313" key="1">
    <source>
        <dbReference type="EMBL" id="GBG96846.1"/>
    </source>
</evidence>
<reference evidence="1 2" key="1">
    <citation type="journal article" date="2018" name="Genome Announc.">
        <title>Draft Genome Sequence of Lactococcus sp. Strain NtB2 (JCM 32569), Isolated from the Gut of the Higher Termite Nasutitermes takasagoensis.</title>
        <authorList>
            <person name="Noda S."/>
            <person name="Aihara C."/>
            <person name="Yuki M."/>
            <person name="Ohkuma M."/>
        </authorList>
    </citation>
    <scope>NUCLEOTIDE SEQUENCE [LARGE SCALE GENOMIC DNA]</scope>
    <source>
        <strain evidence="1 2">NtB2</strain>
    </source>
</reference>
<gene>
    <name evidence="1" type="ORF">NtB2_00971</name>
</gene>
<comment type="caution">
    <text evidence="1">The sequence shown here is derived from an EMBL/GenBank/DDBJ whole genome shotgun (WGS) entry which is preliminary data.</text>
</comment>
<accession>A0A2R5HG66</accession>
<evidence type="ECO:0000313" key="2">
    <source>
        <dbReference type="Proteomes" id="UP000245021"/>
    </source>
</evidence>
<protein>
    <submittedName>
        <fullName evidence="1">Uncharacterized protein</fullName>
    </submittedName>
</protein>
<keyword evidence="2" id="KW-1185">Reference proteome</keyword>
<dbReference type="AlphaFoldDB" id="A0A2R5HG66"/>
<name>A0A2R5HG66_9LACT</name>
<proteinExistence type="predicted"/>
<sequence>MVRKLTEKQRIVFDEIYNLILNPEITEQEGQ</sequence>